<dbReference type="KEGG" id="aagg:ETAA8_70370"/>
<reference evidence="1 2" key="1">
    <citation type="submission" date="2019-02" db="EMBL/GenBank/DDBJ databases">
        <title>Deep-cultivation of Planctomycetes and their phenomic and genomic characterization uncovers novel biology.</title>
        <authorList>
            <person name="Wiegand S."/>
            <person name="Jogler M."/>
            <person name="Boedeker C."/>
            <person name="Pinto D."/>
            <person name="Vollmers J."/>
            <person name="Rivas-Marin E."/>
            <person name="Kohn T."/>
            <person name="Peeters S.H."/>
            <person name="Heuer A."/>
            <person name="Rast P."/>
            <person name="Oberbeckmann S."/>
            <person name="Bunk B."/>
            <person name="Jeske O."/>
            <person name="Meyerdierks A."/>
            <person name="Storesund J.E."/>
            <person name="Kallscheuer N."/>
            <person name="Luecker S."/>
            <person name="Lage O.M."/>
            <person name="Pohl T."/>
            <person name="Merkel B.J."/>
            <person name="Hornburger P."/>
            <person name="Mueller R.-W."/>
            <person name="Bruemmer F."/>
            <person name="Labrenz M."/>
            <person name="Spormann A.M."/>
            <person name="Op den Camp H."/>
            <person name="Overmann J."/>
            <person name="Amann R."/>
            <person name="Jetten M.S.M."/>
            <person name="Mascher T."/>
            <person name="Medema M.H."/>
            <person name="Devos D.P."/>
            <person name="Kaster A.-K."/>
            <person name="Ovreas L."/>
            <person name="Rohde M."/>
            <person name="Galperin M.Y."/>
            <person name="Jogler C."/>
        </authorList>
    </citation>
    <scope>NUCLEOTIDE SEQUENCE [LARGE SCALE GENOMIC DNA]</scope>
    <source>
        <strain evidence="1 2">ETA_A8</strain>
    </source>
</reference>
<organism evidence="1 2">
    <name type="scientific">Anatilimnocola aggregata</name>
    <dbReference type="NCBI Taxonomy" id="2528021"/>
    <lineage>
        <taxon>Bacteria</taxon>
        <taxon>Pseudomonadati</taxon>
        <taxon>Planctomycetota</taxon>
        <taxon>Planctomycetia</taxon>
        <taxon>Pirellulales</taxon>
        <taxon>Pirellulaceae</taxon>
        <taxon>Anatilimnocola</taxon>
    </lineage>
</organism>
<gene>
    <name evidence="1" type="ORF">ETAA8_70370</name>
</gene>
<accession>A0A517YNT6</accession>
<dbReference type="OrthoDB" id="5509086at2"/>
<protein>
    <recommendedName>
        <fullName evidence="3">TerB family tellurite resistance protein</fullName>
    </recommendedName>
</protein>
<evidence type="ECO:0000313" key="1">
    <source>
        <dbReference type="EMBL" id="QDU31876.1"/>
    </source>
</evidence>
<dbReference type="RefSeq" id="WP_145099761.1">
    <property type="nucleotide sequence ID" value="NZ_CP036274.1"/>
</dbReference>
<sequence>MADENSVSLAALDEYFAQQDPQLQAHVRQTIGQQSPTSALSAVSGIQDEVLLQELIAAGIRPETFACLSLLPLVEIAWSDGDVSNKERDAVVAAATNHGIESGSASRALLEHWLTVRPEVRVVQAWKEYIAILCKKLPPERAKNLCDEILGRARSIAATSGGILGLGQKVSLMEQFALDELEHAFRG</sequence>
<evidence type="ECO:0000313" key="2">
    <source>
        <dbReference type="Proteomes" id="UP000315017"/>
    </source>
</evidence>
<name>A0A517YNT6_9BACT</name>
<evidence type="ECO:0008006" key="3">
    <source>
        <dbReference type="Google" id="ProtNLM"/>
    </source>
</evidence>
<dbReference type="InterPro" id="IPR029024">
    <property type="entry name" value="TerB-like"/>
</dbReference>
<keyword evidence="2" id="KW-1185">Reference proteome</keyword>
<dbReference type="Proteomes" id="UP000315017">
    <property type="component" value="Chromosome"/>
</dbReference>
<dbReference type="SUPFAM" id="SSF158682">
    <property type="entry name" value="TerB-like"/>
    <property type="match status" value="1"/>
</dbReference>
<dbReference type="AlphaFoldDB" id="A0A517YNT6"/>
<dbReference type="EMBL" id="CP036274">
    <property type="protein sequence ID" value="QDU31876.1"/>
    <property type="molecule type" value="Genomic_DNA"/>
</dbReference>
<proteinExistence type="predicted"/>